<feature type="domain" description="X8" evidence="11">
    <location>
        <begin position="270"/>
        <end position="357"/>
    </location>
</feature>
<dbReference type="GO" id="GO:0009506">
    <property type="term" value="C:plasmodesma"/>
    <property type="evidence" value="ECO:0007669"/>
    <property type="project" value="UniProtKB-ARBA"/>
</dbReference>
<evidence type="ECO:0000259" key="11">
    <source>
        <dbReference type="SMART" id="SM00768"/>
    </source>
</evidence>
<evidence type="ECO:0000256" key="2">
    <source>
        <dbReference type="ARBA" id="ARBA00022475"/>
    </source>
</evidence>
<proteinExistence type="predicted"/>
<dbReference type="PANTHER" id="PTHR31044">
    <property type="entry name" value="BETA-1,3 GLUCANASE"/>
    <property type="match status" value="1"/>
</dbReference>
<keyword evidence="13" id="KW-1185">Reference proteome</keyword>
<evidence type="ECO:0000256" key="9">
    <source>
        <dbReference type="SAM" id="MobiDB-lite"/>
    </source>
</evidence>
<dbReference type="GO" id="GO:0005886">
    <property type="term" value="C:plasma membrane"/>
    <property type="evidence" value="ECO:0007669"/>
    <property type="project" value="UniProtKB-SubCell"/>
</dbReference>
<keyword evidence="7" id="KW-0325">Glycoprotein</keyword>
<dbReference type="Proteomes" id="UP000886885">
    <property type="component" value="Chromosome 10D"/>
</dbReference>
<dbReference type="GO" id="GO:0098552">
    <property type="term" value="C:side of membrane"/>
    <property type="evidence" value="ECO:0007669"/>
    <property type="project" value="UniProtKB-KW"/>
</dbReference>
<protein>
    <recommendedName>
        <fullName evidence="11">X8 domain-containing protein</fullName>
    </recommendedName>
</protein>
<name>A0A8X7YZA9_POPTO</name>
<evidence type="ECO:0000256" key="4">
    <source>
        <dbReference type="ARBA" id="ARBA00022729"/>
    </source>
</evidence>
<keyword evidence="4 10" id="KW-0732">Signal</keyword>
<dbReference type="EMBL" id="JAAWWB010000020">
    <property type="protein sequence ID" value="KAG6758102.1"/>
    <property type="molecule type" value="Genomic_DNA"/>
</dbReference>
<keyword evidence="8" id="KW-0449">Lipoprotein</keyword>
<comment type="caution">
    <text evidence="12">The sequence shown here is derived from an EMBL/GenBank/DDBJ whole genome shotgun (WGS) entry which is preliminary data.</text>
</comment>
<dbReference type="AlphaFoldDB" id="A0A8X7YZA9"/>
<feature type="compositionally biased region" description="Pro residues" evidence="9">
    <location>
        <begin position="105"/>
        <end position="117"/>
    </location>
</feature>
<dbReference type="FunFam" id="1.20.58.1040:FF:000001">
    <property type="entry name" value="Glucan endo-1,3-beta-glucosidase 4"/>
    <property type="match status" value="1"/>
</dbReference>
<dbReference type="Pfam" id="PF07983">
    <property type="entry name" value="X8"/>
    <property type="match status" value="1"/>
</dbReference>
<evidence type="ECO:0000256" key="3">
    <source>
        <dbReference type="ARBA" id="ARBA00022622"/>
    </source>
</evidence>
<keyword evidence="5" id="KW-0472">Membrane</keyword>
<feature type="region of interest" description="Disordered" evidence="9">
    <location>
        <begin position="100"/>
        <end position="131"/>
    </location>
</feature>
<organism evidence="12 13">
    <name type="scientific">Populus tomentosa</name>
    <name type="common">Chinese white poplar</name>
    <dbReference type="NCBI Taxonomy" id="118781"/>
    <lineage>
        <taxon>Eukaryota</taxon>
        <taxon>Viridiplantae</taxon>
        <taxon>Streptophyta</taxon>
        <taxon>Embryophyta</taxon>
        <taxon>Tracheophyta</taxon>
        <taxon>Spermatophyta</taxon>
        <taxon>Magnoliopsida</taxon>
        <taxon>eudicotyledons</taxon>
        <taxon>Gunneridae</taxon>
        <taxon>Pentapetalae</taxon>
        <taxon>rosids</taxon>
        <taxon>fabids</taxon>
        <taxon>Malpighiales</taxon>
        <taxon>Salicaceae</taxon>
        <taxon>Saliceae</taxon>
        <taxon>Populus</taxon>
    </lineage>
</organism>
<evidence type="ECO:0000256" key="7">
    <source>
        <dbReference type="ARBA" id="ARBA00023180"/>
    </source>
</evidence>
<dbReference type="OrthoDB" id="417697at2759"/>
<evidence type="ECO:0000313" key="12">
    <source>
        <dbReference type="EMBL" id="KAG6758102.1"/>
    </source>
</evidence>
<keyword evidence="6" id="KW-1015">Disulfide bond</keyword>
<evidence type="ECO:0000256" key="6">
    <source>
        <dbReference type="ARBA" id="ARBA00023157"/>
    </source>
</evidence>
<evidence type="ECO:0000256" key="8">
    <source>
        <dbReference type="ARBA" id="ARBA00023288"/>
    </source>
</evidence>
<feature type="compositionally biased region" description="Low complexity" evidence="9">
    <location>
        <begin position="118"/>
        <end position="127"/>
    </location>
</feature>
<gene>
    <name evidence="12" type="ORF">POTOM_038438</name>
</gene>
<keyword evidence="2" id="KW-1003">Cell membrane</keyword>
<feature type="region of interest" description="Disordered" evidence="9">
    <location>
        <begin position="177"/>
        <end position="197"/>
    </location>
</feature>
<dbReference type="InterPro" id="IPR012946">
    <property type="entry name" value="X8"/>
</dbReference>
<evidence type="ECO:0000256" key="5">
    <source>
        <dbReference type="ARBA" id="ARBA00023136"/>
    </source>
</evidence>
<evidence type="ECO:0000256" key="10">
    <source>
        <dbReference type="SAM" id="SignalP"/>
    </source>
</evidence>
<dbReference type="SMART" id="SM00768">
    <property type="entry name" value="X8"/>
    <property type="match status" value="1"/>
</dbReference>
<evidence type="ECO:0000256" key="1">
    <source>
        <dbReference type="ARBA" id="ARBA00004609"/>
    </source>
</evidence>
<feature type="signal peptide" evidence="10">
    <location>
        <begin position="1"/>
        <end position="25"/>
    </location>
</feature>
<comment type="subcellular location">
    <subcellularLocation>
        <location evidence="1">Cell membrane</location>
        <topology evidence="1">Lipid-anchor</topology>
        <topology evidence="1">GPI-anchor</topology>
    </subcellularLocation>
</comment>
<dbReference type="PANTHER" id="PTHR31044:SF28">
    <property type="entry name" value="CARBOHYDRATE-BINDING X8 DOMAIN SUPERFAMILY PROTEIN"/>
    <property type="match status" value="1"/>
</dbReference>
<sequence length="389" mass="41078">MEMSKGCKKVCVLLLYLTIAATSFAHCDARRSMHLSRGPVHARSSIIKKAQKLRVTKRFDLASLLLQKETMDSSNAGPYVSSPFTLPPYDSLGPISLPDNAPPNCIYPPNTPQPPSTGIPTPTGSVPSSPPPPFDYLPPVFPISNPPPSPTGEVPGPPCFTPIPNPPEIVPGPPINIPGTPEGAVPSPTGIVPGSPGSVPSPTIYVPGPPEAVPGPPYYEPSPPSYTPSPPTFVPSPTGFVPSPRGFRPPVLYPPPTGPPSPRTSPYSALWCVAKPSVPDPIIQEAMNYACGSGADCDSIQPSGSCFEPDTLFAHASYAFNSYWQRTRVAGGSCSFGGTAILVTVDPMADIHIACYVIEQMASVFLVPWVPIFDARYEGVEALRNCIMG</sequence>
<reference evidence="12" key="1">
    <citation type="journal article" date="2020" name="bioRxiv">
        <title>Hybrid origin of Populus tomentosa Carr. identified through genome sequencing and phylogenomic analysis.</title>
        <authorList>
            <person name="An X."/>
            <person name="Gao K."/>
            <person name="Chen Z."/>
            <person name="Li J."/>
            <person name="Yang X."/>
            <person name="Yang X."/>
            <person name="Zhou J."/>
            <person name="Guo T."/>
            <person name="Zhao T."/>
            <person name="Huang S."/>
            <person name="Miao D."/>
            <person name="Khan W.U."/>
            <person name="Rao P."/>
            <person name="Ye M."/>
            <person name="Lei B."/>
            <person name="Liao W."/>
            <person name="Wang J."/>
            <person name="Ji L."/>
            <person name="Li Y."/>
            <person name="Guo B."/>
            <person name="Mustafa N.S."/>
            <person name="Li S."/>
            <person name="Yun Q."/>
            <person name="Keller S.R."/>
            <person name="Mao J."/>
            <person name="Zhang R."/>
            <person name="Strauss S.H."/>
        </authorList>
    </citation>
    <scope>NUCLEOTIDE SEQUENCE</scope>
    <source>
        <strain evidence="12">GM15</strain>
        <tissue evidence="12">Leaf</tissue>
    </source>
</reference>
<feature type="chain" id="PRO_5036496953" description="X8 domain-containing protein" evidence="10">
    <location>
        <begin position="26"/>
        <end position="389"/>
    </location>
</feature>
<accession>A0A8X7YZA9</accession>
<evidence type="ECO:0000313" key="13">
    <source>
        <dbReference type="Proteomes" id="UP000886885"/>
    </source>
</evidence>
<keyword evidence="3" id="KW-0336">GPI-anchor</keyword>
<dbReference type="InterPro" id="IPR044788">
    <property type="entry name" value="X8_dom_prot"/>
</dbReference>